<keyword evidence="7 9" id="KW-0472">Membrane</keyword>
<keyword evidence="12" id="KW-1185">Reference proteome</keyword>
<evidence type="ECO:0000256" key="9">
    <source>
        <dbReference type="PIRNR" id="PIRNR015415"/>
    </source>
</evidence>
<evidence type="ECO:0000256" key="6">
    <source>
        <dbReference type="ARBA" id="ARBA00023034"/>
    </source>
</evidence>
<dbReference type="InterPro" id="IPR007255">
    <property type="entry name" value="COG8"/>
</dbReference>
<sequence>MEVDMRSPDLGRAGGGDGEGSMTSALRLPFASAVQQHYVSELLSFTLDRLHKEPELLRVDAERIRRQMQEVAIGNYRAFIAAADAVSFIKEELSDFDKHLDSLITEIPNLTAGCTEFIESVQQILEERKLNQTLLANHSNLLDLLEIPQLMDTCIRNGNYDEALDLEAFVSKLSKMHAELPVIQALAAEVKKTTQSLLSQLLQKLRSNIQLPECLRIVAHLRRIGVFTESELRLQFLRCRETWLSGILDDLDQRNAYEYLKGMVNCHRMHLFDVVNQYRAIFNNDKFGSEVNYDGGLLFSWAMHQLKSHLSTLEVMLPQITEGGSLSNILDQCMYCAMGLGLVGLDFRGLLPALFEGAVINLFSKNMSTAVENFQIVLDSHRWVPLPSIGFASNGSMEESKDDVAPPSVLMEHPPLAVFVNGVSAAMNELRPCAPVSLKYILAEEVVKGLQSVSDSLVRYNAMRVLRGNESTLFLSLCQLLIEVAYPYCATCFGRCYPNGATLVMQHKNMLDSLRQLFAPPPIKGLKDSEVSKEEKHPTEDASNNSAPANGDESALGFPTDQSSIEAVPTKIESGE</sequence>
<keyword evidence="4 9" id="KW-0813">Transport</keyword>
<feature type="region of interest" description="Disordered" evidence="10">
    <location>
        <begin position="1"/>
        <end position="20"/>
    </location>
</feature>
<reference evidence="11 12" key="1">
    <citation type="submission" date="2023-10" db="EMBL/GenBank/DDBJ databases">
        <title>Chromosome-scale genome assembly provides insights into flower coloration mechanisms of Canna indica.</title>
        <authorList>
            <person name="Li C."/>
        </authorList>
    </citation>
    <scope>NUCLEOTIDE SEQUENCE [LARGE SCALE GENOMIC DNA]</scope>
    <source>
        <tissue evidence="11">Flower</tissue>
    </source>
</reference>
<dbReference type="Pfam" id="PF04124">
    <property type="entry name" value="Dor1"/>
    <property type="match status" value="1"/>
</dbReference>
<dbReference type="PIRSF" id="PIRSF015415">
    <property type="entry name" value="COG8"/>
    <property type="match status" value="1"/>
</dbReference>
<keyword evidence="6 9" id="KW-0333">Golgi apparatus</keyword>
<evidence type="ECO:0000256" key="1">
    <source>
        <dbReference type="ARBA" id="ARBA00004395"/>
    </source>
</evidence>
<dbReference type="SUPFAM" id="SSF74788">
    <property type="entry name" value="Cullin repeat-like"/>
    <property type="match status" value="1"/>
</dbReference>
<dbReference type="InterPro" id="IPR016159">
    <property type="entry name" value="Cullin_repeat-like_dom_sf"/>
</dbReference>
<keyword evidence="5 9" id="KW-0653">Protein transport</keyword>
<organism evidence="11 12">
    <name type="scientific">Canna indica</name>
    <name type="common">Indian-shot</name>
    <dbReference type="NCBI Taxonomy" id="4628"/>
    <lineage>
        <taxon>Eukaryota</taxon>
        <taxon>Viridiplantae</taxon>
        <taxon>Streptophyta</taxon>
        <taxon>Embryophyta</taxon>
        <taxon>Tracheophyta</taxon>
        <taxon>Spermatophyta</taxon>
        <taxon>Magnoliopsida</taxon>
        <taxon>Liliopsida</taxon>
        <taxon>Zingiberales</taxon>
        <taxon>Cannaceae</taxon>
        <taxon>Canna</taxon>
    </lineage>
</organism>
<evidence type="ECO:0000256" key="2">
    <source>
        <dbReference type="ARBA" id="ARBA00006419"/>
    </source>
</evidence>
<name>A0AAQ3KK42_9LILI</name>
<accession>A0AAQ3KK42</accession>
<evidence type="ECO:0000256" key="7">
    <source>
        <dbReference type="ARBA" id="ARBA00023136"/>
    </source>
</evidence>
<comment type="similarity">
    <text evidence="2 9">Belongs to the COG8 family.</text>
</comment>
<comment type="subunit">
    <text evidence="9">Component of the conserved oligomeric Golgi complex which is composed of eight different subunits and is required for normal Golgi morphology and localization.</text>
</comment>
<evidence type="ECO:0000256" key="3">
    <source>
        <dbReference type="ARBA" id="ARBA00020983"/>
    </source>
</evidence>
<proteinExistence type="inferred from homology"/>
<evidence type="ECO:0000256" key="4">
    <source>
        <dbReference type="ARBA" id="ARBA00022448"/>
    </source>
</evidence>
<dbReference type="GO" id="GO:0015031">
    <property type="term" value="P:protein transport"/>
    <property type="evidence" value="ECO:0007669"/>
    <property type="project" value="UniProtKB-UniRule"/>
</dbReference>
<comment type="subcellular location">
    <subcellularLocation>
        <location evidence="1 9">Golgi apparatus membrane</location>
        <topology evidence="1 9">Peripheral membrane protein</topology>
    </subcellularLocation>
</comment>
<evidence type="ECO:0000256" key="5">
    <source>
        <dbReference type="ARBA" id="ARBA00022927"/>
    </source>
</evidence>
<dbReference type="PANTHER" id="PTHR21311:SF0">
    <property type="entry name" value="CONSERVED OLIGOMERIC GOLGI COMPLEX SUBUNIT 8"/>
    <property type="match status" value="1"/>
</dbReference>
<evidence type="ECO:0000256" key="10">
    <source>
        <dbReference type="SAM" id="MobiDB-lite"/>
    </source>
</evidence>
<protein>
    <recommendedName>
        <fullName evidence="3 9">Conserved oligomeric Golgi complex subunit 8</fullName>
        <shortName evidence="9">COG complex subunit 8</shortName>
    </recommendedName>
    <alternativeName>
        <fullName evidence="8 9">Component of oligomeric Golgi complex 8</fullName>
    </alternativeName>
</protein>
<feature type="compositionally biased region" description="Basic and acidic residues" evidence="10">
    <location>
        <begin position="525"/>
        <end position="540"/>
    </location>
</feature>
<gene>
    <name evidence="11" type="ORF">Cni_G18180</name>
</gene>
<dbReference type="EMBL" id="CP136894">
    <property type="protein sequence ID" value="WOL09427.1"/>
    <property type="molecule type" value="Genomic_DNA"/>
</dbReference>
<evidence type="ECO:0000256" key="8">
    <source>
        <dbReference type="ARBA" id="ARBA00031347"/>
    </source>
</evidence>
<dbReference type="PANTHER" id="PTHR21311">
    <property type="entry name" value="CONSERVED OLIGOMERIC GOLGI COMPLEX COMPONENT 8"/>
    <property type="match status" value="1"/>
</dbReference>
<dbReference type="GO" id="GO:0000139">
    <property type="term" value="C:Golgi membrane"/>
    <property type="evidence" value="ECO:0007669"/>
    <property type="project" value="UniProtKB-SubCell"/>
</dbReference>
<dbReference type="AlphaFoldDB" id="A0AAQ3KK42"/>
<feature type="region of interest" description="Disordered" evidence="10">
    <location>
        <begin position="524"/>
        <end position="576"/>
    </location>
</feature>
<evidence type="ECO:0000313" key="11">
    <source>
        <dbReference type="EMBL" id="WOL09427.1"/>
    </source>
</evidence>
<dbReference type="InterPro" id="IPR016632">
    <property type="entry name" value="COG8_Metazoal_Plant"/>
</dbReference>
<dbReference type="GO" id="GO:0006891">
    <property type="term" value="P:intra-Golgi vesicle-mediated transport"/>
    <property type="evidence" value="ECO:0007669"/>
    <property type="project" value="TreeGrafter"/>
</dbReference>
<dbReference type="GO" id="GO:0017119">
    <property type="term" value="C:Golgi transport complex"/>
    <property type="evidence" value="ECO:0007669"/>
    <property type="project" value="UniProtKB-UniRule"/>
</dbReference>
<evidence type="ECO:0000313" key="12">
    <source>
        <dbReference type="Proteomes" id="UP001327560"/>
    </source>
</evidence>
<dbReference type="Proteomes" id="UP001327560">
    <property type="component" value="Chromosome 5"/>
</dbReference>